<accession>U1GFX7</accession>
<dbReference type="Proteomes" id="UP000019373">
    <property type="component" value="Unassembled WGS sequence"/>
</dbReference>
<keyword evidence="3" id="KW-1185">Reference proteome</keyword>
<dbReference type="GeneID" id="19237555"/>
<proteinExistence type="predicted"/>
<gene>
    <name evidence="2" type="ORF">EPUS_02502</name>
</gene>
<dbReference type="OrthoDB" id="4588567at2759"/>
<dbReference type="EMBL" id="KE721301">
    <property type="protein sequence ID" value="ERF70636.1"/>
    <property type="molecule type" value="Genomic_DNA"/>
</dbReference>
<protein>
    <submittedName>
        <fullName evidence="2">Uncharacterized protein</fullName>
    </submittedName>
</protein>
<dbReference type="HOGENOM" id="CLU_628549_0_0_1"/>
<evidence type="ECO:0000313" key="3">
    <source>
        <dbReference type="Proteomes" id="UP000019373"/>
    </source>
</evidence>
<feature type="compositionally biased region" description="Low complexity" evidence="1">
    <location>
        <begin position="303"/>
        <end position="319"/>
    </location>
</feature>
<dbReference type="AlphaFoldDB" id="U1GFX7"/>
<name>U1GFX7_ENDPU</name>
<feature type="region of interest" description="Disordered" evidence="1">
    <location>
        <begin position="299"/>
        <end position="357"/>
    </location>
</feature>
<dbReference type="eggNOG" id="ENOG502T8V3">
    <property type="taxonomic scope" value="Eukaryota"/>
</dbReference>
<evidence type="ECO:0000256" key="1">
    <source>
        <dbReference type="SAM" id="MobiDB-lite"/>
    </source>
</evidence>
<reference evidence="3" key="1">
    <citation type="journal article" date="2014" name="BMC Genomics">
        <title>Genome characteristics reveal the impact of lichenization on lichen-forming fungus Endocarpon pusillum Hedwig (Verrucariales, Ascomycota).</title>
        <authorList>
            <person name="Wang Y.-Y."/>
            <person name="Liu B."/>
            <person name="Zhang X.-Y."/>
            <person name="Zhou Q.-M."/>
            <person name="Zhang T."/>
            <person name="Li H."/>
            <person name="Yu Y.-F."/>
            <person name="Zhang X.-L."/>
            <person name="Hao X.-Y."/>
            <person name="Wang M."/>
            <person name="Wang L."/>
            <person name="Wei J.-C."/>
        </authorList>
    </citation>
    <scope>NUCLEOTIDE SEQUENCE [LARGE SCALE GENOMIC DNA]</scope>
    <source>
        <strain evidence="3">Z07020 / HMAS-L-300199</strain>
    </source>
</reference>
<evidence type="ECO:0000313" key="2">
    <source>
        <dbReference type="EMBL" id="ERF70636.1"/>
    </source>
</evidence>
<sequence>MTWTFNGTVDTTVTGLLLGCYWAVTGRFVLLTPAEPPVVIGYLQLASYDNTEQEYPTPDHPESLPPASSPPASFSKEKRVAVYEYDGPRYNSHCRHIVVGLGRTNQALRVSLLDGAALLKLASPPPVTPYSSLLTHPFFLSTHIWHSYIHSFIQQLEAFPSLSRDLHSFLYGRSSHSSKPYTVSKPDWIWQTPLRSTHYQTTSASSLNWPSEASLSIMHNMVNKSNSMLLPPLPLDSFTKAVPDLIHYFEGLDTTIEELASSSTMASTTMSKVPAPFPSPFTALRLSLTTSLNHPKRVHINQSSADSTDCSTTTSASGSPQASFRGAAFTRSRTRNTTRTRSRSPRSMRSYTNSPVLLSRRPSATDLALLEEESLSHHVKSVGLGLGLMEPRPVIPVAVAMSGSSSMFDGVTDEEEMEQRQPFVMGGIFEVMEGSS</sequence>
<organism evidence="2 3">
    <name type="scientific">Endocarpon pusillum (strain Z07020 / HMAS-L-300199)</name>
    <name type="common">Lichen-forming fungus</name>
    <dbReference type="NCBI Taxonomy" id="1263415"/>
    <lineage>
        <taxon>Eukaryota</taxon>
        <taxon>Fungi</taxon>
        <taxon>Dikarya</taxon>
        <taxon>Ascomycota</taxon>
        <taxon>Pezizomycotina</taxon>
        <taxon>Eurotiomycetes</taxon>
        <taxon>Chaetothyriomycetidae</taxon>
        <taxon>Verrucariales</taxon>
        <taxon>Verrucariaceae</taxon>
        <taxon>Endocarpon</taxon>
    </lineage>
</organism>
<dbReference type="RefSeq" id="XP_007803694.1">
    <property type="nucleotide sequence ID" value="XM_007805503.1"/>
</dbReference>
<feature type="compositionally biased region" description="Basic residues" evidence="1">
    <location>
        <begin position="332"/>
        <end position="346"/>
    </location>
</feature>
<feature type="region of interest" description="Disordered" evidence="1">
    <location>
        <begin position="52"/>
        <end position="75"/>
    </location>
</feature>